<reference evidence="1" key="1">
    <citation type="submission" date="2017-06" db="UniProtKB">
        <authorList>
            <consortium name="EnsemblPlants"/>
        </authorList>
    </citation>
    <scope>IDENTIFICATION</scope>
</reference>
<proteinExistence type="predicted"/>
<reference evidence="1" key="2">
    <citation type="submission" date="2018-05" db="EMBL/GenBank/DDBJ databases">
        <title>OmerRS3 (Oryza meridionalis Reference Sequence Version 3).</title>
        <authorList>
            <person name="Zhang J."/>
            <person name="Kudrna D."/>
            <person name="Lee S."/>
            <person name="Talag J."/>
            <person name="Welchert J."/>
            <person name="Wing R.A."/>
        </authorList>
    </citation>
    <scope>NUCLEOTIDE SEQUENCE [LARGE SCALE GENOMIC DNA]</scope>
    <source>
        <strain evidence="1">cv. OR44</strain>
    </source>
</reference>
<name>A0A1Y8Z4M9_9ORYZ</name>
<dbReference type="Proteomes" id="UP000008021">
    <property type="component" value="Chromosome 1"/>
</dbReference>
<dbReference type="EnsemblPlants" id="OMERI01G33520.1">
    <property type="protein sequence ID" value="OMERI01G33520.1"/>
    <property type="gene ID" value="OMERI01G33520"/>
</dbReference>
<sequence length="7" mass="872">MLDFLPH</sequence>
<accession>A0A1Y8Z4M9</accession>
<protein>
    <submittedName>
        <fullName evidence="1">Uncharacterized protein</fullName>
    </submittedName>
</protein>
<organism evidence="1">
    <name type="scientific">Oryza meridionalis</name>
    <dbReference type="NCBI Taxonomy" id="40149"/>
    <lineage>
        <taxon>Eukaryota</taxon>
        <taxon>Viridiplantae</taxon>
        <taxon>Streptophyta</taxon>
        <taxon>Embryophyta</taxon>
        <taxon>Tracheophyta</taxon>
        <taxon>Spermatophyta</taxon>
        <taxon>Magnoliopsida</taxon>
        <taxon>Liliopsida</taxon>
        <taxon>Poales</taxon>
        <taxon>Poaceae</taxon>
        <taxon>BOP clade</taxon>
        <taxon>Oryzoideae</taxon>
        <taxon>Oryzeae</taxon>
        <taxon>Oryzinae</taxon>
        <taxon>Oryza</taxon>
    </lineage>
</organism>
<keyword evidence="2" id="KW-1185">Reference proteome</keyword>
<dbReference type="Gramene" id="OMERI01G33520.1">
    <property type="protein sequence ID" value="OMERI01G33520.1"/>
    <property type="gene ID" value="OMERI01G33520"/>
</dbReference>
<evidence type="ECO:0000313" key="2">
    <source>
        <dbReference type="Proteomes" id="UP000008021"/>
    </source>
</evidence>
<evidence type="ECO:0000313" key="1">
    <source>
        <dbReference type="EnsemblPlants" id="OMERI01G33520.1"/>
    </source>
</evidence>